<keyword evidence="3" id="KW-1185">Reference proteome</keyword>
<reference evidence="2 3" key="1">
    <citation type="submission" date="2024-05" db="EMBL/GenBank/DDBJ databases">
        <title>Genome sequencing and assembly of Indian major carp, Cirrhinus mrigala (Hamilton, 1822).</title>
        <authorList>
            <person name="Mohindra V."/>
            <person name="Chowdhury L.M."/>
            <person name="Lal K."/>
            <person name="Jena J.K."/>
        </authorList>
    </citation>
    <scope>NUCLEOTIDE SEQUENCE [LARGE SCALE GENOMIC DNA]</scope>
    <source>
        <strain evidence="2">CM1030</strain>
        <tissue evidence="2">Blood</tissue>
    </source>
</reference>
<dbReference type="AlphaFoldDB" id="A0ABD0RPA2"/>
<organism evidence="2 3">
    <name type="scientific">Cirrhinus mrigala</name>
    <name type="common">Mrigala</name>
    <dbReference type="NCBI Taxonomy" id="683832"/>
    <lineage>
        <taxon>Eukaryota</taxon>
        <taxon>Metazoa</taxon>
        <taxon>Chordata</taxon>
        <taxon>Craniata</taxon>
        <taxon>Vertebrata</taxon>
        <taxon>Euteleostomi</taxon>
        <taxon>Actinopterygii</taxon>
        <taxon>Neopterygii</taxon>
        <taxon>Teleostei</taxon>
        <taxon>Ostariophysi</taxon>
        <taxon>Cypriniformes</taxon>
        <taxon>Cyprinidae</taxon>
        <taxon>Labeoninae</taxon>
        <taxon>Labeonini</taxon>
        <taxon>Cirrhinus</taxon>
    </lineage>
</organism>
<evidence type="ECO:0000256" key="1">
    <source>
        <dbReference type="SAM" id="Phobius"/>
    </source>
</evidence>
<feature type="non-terminal residue" evidence="2">
    <location>
        <position position="57"/>
    </location>
</feature>
<dbReference type="EMBL" id="JAMKFB020000002">
    <property type="protein sequence ID" value="KAL0199816.1"/>
    <property type="molecule type" value="Genomic_DNA"/>
</dbReference>
<protein>
    <submittedName>
        <fullName evidence="2">Uncharacterized protein</fullName>
    </submittedName>
</protein>
<sequence>KKSVIVTSLIVAVSLFLVVINYSEKPYFLLQPVFGQSFSRNWILQTPPRLPQRPRPG</sequence>
<proteinExistence type="predicted"/>
<evidence type="ECO:0000313" key="3">
    <source>
        <dbReference type="Proteomes" id="UP001529510"/>
    </source>
</evidence>
<name>A0ABD0RPA2_CIRMR</name>
<gene>
    <name evidence="2" type="ORF">M9458_003003</name>
</gene>
<dbReference type="Proteomes" id="UP001529510">
    <property type="component" value="Unassembled WGS sequence"/>
</dbReference>
<evidence type="ECO:0000313" key="2">
    <source>
        <dbReference type="EMBL" id="KAL0199816.1"/>
    </source>
</evidence>
<keyword evidence="1" id="KW-0472">Membrane</keyword>
<keyword evidence="1" id="KW-1133">Transmembrane helix</keyword>
<feature type="transmembrane region" description="Helical" evidence="1">
    <location>
        <begin position="6"/>
        <end position="23"/>
    </location>
</feature>
<accession>A0ABD0RPA2</accession>
<feature type="non-terminal residue" evidence="2">
    <location>
        <position position="1"/>
    </location>
</feature>
<keyword evidence="1" id="KW-0812">Transmembrane</keyword>
<comment type="caution">
    <text evidence="2">The sequence shown here is derived from an EMBL/GenBank/DDBJ whole genome shotgun (WGS) entry which is preliminary data.</text>
</comment>